<proteinExistence type="predicted"/>
<evidence type="ECO:0000313" key="6">
    <source>
        <dbReference type="EMBL" id="MBI2877143.1"/>
    </source>
</evidence>
<organism evidence="6 7">
    <name type="scientific">Tectimicrobiota bacterium</name>
    <dbReference type="NCBI Taxonomy" id="2528274"/>
    <lineage>
        <taxon>Bacteria</taxon>
        <taxon>Pseudomonadati</taxon>
        <taxon>Nitrospinota/Tectimicrobiota group</taxon>
        <taxon>Candidatus Tectimicrobiota</taxon>
    </lineage>
</organism>
<reference evidence="6" key="1">
    <citation type="submission" date="2020-07" db="EMBL/GenBank/DDBJ databases">
        <title>Huge and variable diversity of episymbiotic CPR bacteria and DPANN archaea in groundwater ecosystems.</title>
        <authorList>
            <person name="He C.Y."/>
            <person name="Keren R."/>
            <person name="Whittaker M."/>
            <person name="Farag I.F."/>
            <person name="Doudna J."/>
            <person name="Cate J.H.D."/>
            <person name="Banfield J.F."/>
        </authorList>
    </citation>
    <scope>NUCLEOTIDE SEQUENCE</scope>
    <source>
        <strain evidence="6">NC_groundwater_672_Ag_B-0.1um_62_36</strain>
    </source>
</reference>
<evidence type="ECO:0000256" key="4">
    <source>
        <dbReference type="ARBA" id="ARBA00023110"/>
    </source>
</evidence>
<dbReference type="Proteomes" id="UP000769766">
    <property type="component" value="Unassembled WGS sequence"/>
</dbReference>
<keyword evidence="4" id="KW-0697">Rotamase</keyword>
<dbReference type="Gene3D" id="1.10.8.1040">
    <property type="match status" value="1"/>
</dbReference>
<dbReference type="EMBL" id="JACPRF010000291">
    <property type="protein sequence ID" value="MBI2877143.1"/>
    <property type="molecule type" value="Genomic_DNA"/>
</dbReference>
<dbReference type="InterPro" id="IPR027304">
    <property type="entry name" value="Trigger_fact/SurA_dom_sf"/>
</dbReference>
<dbReference type="AlphaFoldDB" id="A0A932CPK5"/>
<sequence length="315" mass="36029">MKKSARVFLLYGLLLGFLGLSLEGCALWGGRLKGDTLALVNGEEISGQELRDRLTFLRDRGLSISPELVQRSLDELIERRLILQESYRIGLDQDLAVQKDRARFIRIQSIIRWEDEVIREGVQVSEEGLRARFRERYERRRIRLLRLQAEEEATRLLSRVREGTGDLFLVVSQENEERLKAEKEPLGGVWEGEVTRQNLGTAAETVFSLAPDQVELIPNGERFQLFQAVGEVPPPEEAYRKVEEVVRRGVCQEMVDRVLKERRHHLREEAQVEIEEELLAGLESERLLASGEGEGDVRPLARANGEPITVGDFLH</sequence>
<gene>
    <name evidence="6" type="ORF">HYY20_09705</name>
</gene>
<comment type="catalytic activity">
    <reaction evidence="1">
        <text>[protein]-peptidylproline (omega=180) = [protein]-peptidylproline (omega=0)</text>
        <dbReference type="Rhea" id="RHEA:16237"/>
        <dbReference type="Rhea" id="RHEA-COMP:10747"/>
        <dbReference type="Rhea" id="RHEA-COMP:10748"/>
        <dbReference type="ChEBI" id="CHEBI:83833"/>
        <dbReference type="ChEBI" id="CHEBI:83834"/>
        <dbReference type="EC" id="5.2.1.8"/>
    </reaction>
</comment>
<evidence type="ECO:0000256" key="3">
    <source>
        <dbReference type="ARBA" id="ARBA00022729"/>
    </source>
</evidence>
<keyword evidence="5" id="KW-0413">Isomerase</keyword>
<name>A0A932CPK5_UNCTE</name>
<dbReference type="PANTHER" id="PTHR47245:SF1">
    <property type="entry name" value="FOLDASE PROTEIN PRSA"/>
    <property type="match status" value="1"/>
</dbReference>
<evidence type="ECO:0000256" key="5">
    <source>
        <dbReference type="ARBA" id="ARBA00023235"/>
    </source>
</evidence>
<evidence type="ECO:0000313" key="7">
    <source>
        <dbReference type="Proteomes" id="UP000769766"/>
    </source>
</evidence>
<dbReference type="EC" id="5.2.1.8" evidence="2"/>
<feature type="non-terminal residue" evidence="6">
    <location>
        <position position="315"/>
    </location>
</feature>
<evidence type="ECO:0000256" key="1">
    <source>
        <dbReference type="ARBA" id="ARBA00000971"/>
    </source>
</evidence>
<dbReference type="GO" id="GO:0003755">
    <property type="term" value="F:peptidyl-prolyl cis-trans isomerase activity"/>
    <property type="evidence" value="ECO:0007669"/>
    <property type="project" value="UniProtKB-KW"/>
</dbReference>
<accession>A0A932CPK5</accession>
<keyword evidence="3" id="KW-0732">Signal</keyword>
<comment type="caution">
    <text evidence="6">The sequence shown here is derived from an EMBL/GenBank/DDBJ whole genome shotgun (WGS) entry which is preliminary data.</text>
</comment>
<protein>
    <recommendedName>
        <fullName evidence="2">peptidylprolyl isomerase</fullName>
        <ecNumber evidence="2">5.2.1.8</ecNumber>
    </recommendedName>
</protein>
<dbReference type="InterPro" id="IPR050245">
    <property type="entry name" value="PrsA_foldase"/>
</dbReference>
<dbReference type="SUPFAM" id="SSF109998">
    <property type="entry name" value="Triger factor/SurA peptide-binding domain-like"/>
    <property type="match status" value="1"/>
</dbReference>
<dbReference type="PANTHER" id="PTHR47245">
    <property type="entry name" value="PEPTIDYLPROLYL ISOMERASE"/>
    <property type="match status" value="1"/>
</dbReference>
<evidence type="ECO:0000256" key="2">
    <source>
        <dbReference type="ARBA" id="ARBA00013194"/>
    </source>
</evidence>